<dbReference type="AlphaFoldDB" id="A0A9D1S2W9"/>
<dbReference type="Proteomes" id="UP000824070">
    <property type="component" value="Unassembled WGS sequence"/>
</dbReference>
<comment type="caution">
    <text evidence="2">The sequence shown here is derived from an EMBL/GenBank/DDBJ whole genome shotgun (WGS) entry which is preliminary data.</text>
</comment>
<feature type="region of interest" description="Disordered" evidence="1">
    <location>
        <begin position="1"/>
        <end position="52"/>
    </location>
</feature>
<evidence type="ECO:0000256" key="1">
    <source>
        <dbReference type="SAM" id="MobiDB-lite"/>
    </source>
</evidence>
<protein>
    <submittedName>
        <fullName evidence="2">Uncharacterized protein</fullName>
    </submittedName>
</protein>
<accession>A0A9D1S2W9</accession>
<reference evidence="2" key="2">
    <citation type="journal article" date="2021" name="PeerJ">
        <title>Extensive microbial diversity within the chicken gut microbiome revealed by metagenomics and culture.</title>
        <authorList>
            <person name="Gilroy R."/>
            <person name="Ravi A."/>
            <person name="Getino M."/>
            <person name="Pursley I."/>
            <person name="Horton D.L."/>
            <person name="Alikhan N.F."/>
            <person name="Baker D."/>
            <person name="Gharbi K."/>
            <person name="Hall N."/>
            <person name="Watson M."/>
            <person name="Adriaenssens E.M."/>
            <person name="Foster-Nyarko E."/>
            <person name="Jarju S."/>
            <person name="Secka A."/>
            <person name="Antonio M."/>
            <person name="Oren A."/>
            <person name="Chaudhuri R.R."/>
            <person name="La Ragione R."/>
            <person name="Hildebrand F."/>
            <person name="Pallen M.J."/>
        </authorList>
    </citation>
    <scope>NUCLEOTIDE SEQUENCE</scope>
    <source>
        <strain evidence="2">ChiGjej1B1-22543</strain>
    </source>
</reference>
<name>A0A9D1S2W9_9FIRM</name>
<evidence type="ECO:0000313" key="2">
    <source>
        <dbReference type="EMBL" id="HIU45275.1"/>
    </source>
</evidence>
<reference evidence="2" key="1">
    <citation type="submission" date="2020-10" db="EMBL/GenBank/DDBJ databases">
        <authorList>
            <person name="Gilroy R."/>
        </authorList>
    </citation>
    <scope>NUCLEOTIDE SEQUENCE</scope>
    <source>
        <strain evidence="2">ChiGjej1B1-22543</strain>
    </source>
</reference>
<feature type="compositionally biased region" description="Basic residues" evidence="1">
    <location>
        <begin position="1"/>
        <end position="13"/>
    </location>
</feature>
<proteinExistence type="predicted"/>
<organism evidence="2 3">
    <name type="scientific">Candidatus Alloenteromonas pullicola</name>
    <dbReference type="NCBI Taxonomy" id="2840784"/>
    <lineage>
        <taxon>Bacteria</taxon>
        <taxon>Bacillati</taxon>
        <taxon>Bacillota</taxon>
        <taxon>Bacillota incertae sedis</taxon>
        <taxon>Candidatus Alloenteromonas</taxon>
    </lineage>
</organism>
<evidence type="ECO:0000313" key="3">
    <source>
        <dbReference type="Proteomes" id="UP000824070"/>
    </source>
</evidence>
<dbReference type="EMBL" id="DVMV01000021">
    <property type="protein sequence ID" value="HIU45275.1"/>
    <property type="molecule type" value="Genomic_DNA"/>
</dbReference>
<gene>
    <name evidence="2" type="ORF">IAC52_03140</name>
</gene>
<sequence>MATYRHPKYRKHGDHSALRKANLTGEDIDMLNEKRERLRSDSPSYKDDIDGA</sequence>
<feature type="compositionally biased region" description="Basic and acidic residues" evidence="1">
    <location>
        <begin position="31"/>
        <end position="52"/>
    </location>
</feature>